<dbReference type="UniPathway" id="UPA00094"/>
<evidence type="ECO:0000256" key="3">
    <source>
        <dbReference type="ARBA" id="ARBA00022516"/>
    </source>
</evidence>
<keyword evidence="9 14" id="KW-0012">Acyltransferase</keyword>
<evidence type="ECO:0000259" key="16">
    <source>
        <dbReference type="Pfam" id="PF08545"/>
    </source>
</evidence>
<dbReference type="CDD" id="cd00830">
    <property type="entry name" value="KAS_III"/>
    <property type="match status" value="1"/>
</dbReference>
<dbReference type="NCBIfam" id="TIGR00747">
    <property type="entry name" value="fabH"/>
    <property type="match status" value="1"/>
</dbReference>
<comment type="subcellular location">
    <subcellularLocation>
        <location evidence="14">Cytoplasm</location>
    </subcellularLocation>
</comment>
<feature type="active site" evidence="14">
    <location>
        <position position="272"/>
    </location>
</feature>
<keyword evidence="8 14" id="KW-0511">Multifunctional enzyme</keyword>
<sequence>MKILGFGKAVPRKIVTNDDLSKFVETSDEWIFQRTGIRERRISDENTSELAYRSAVEAIENSNIDKNEIDLIVCATMTPDNFTPSVACMVQEKLGLGDNVTAFDVNAACTGFVFALKIVASMLNTYHKKALIIGCETLSKIINFEDRNTCVLFGDGAGAIVVEKDGKTEEFYTCSFGNDKDLIAENVEINFEMKNKVLKSGFLKMDGKEVFKFAINVVEKSINKILDMNNLKIEDINLIIPHQANQRIINNVAKKFNISNDKFFVNLEKYGNTSAASVPMALCEAFESKKITKGDKVILVGFGGGLTWGSTIIEI</sequence>
<keyword evidence="4 14" id="KW-0808">Transferase</keyword>
<evidence type="ECO:0000256" key="2">
    <source>
        <dbReference type="ARBA" id="ARBA00008642"/>
    </source>
</evidence>
<evidence type="ECO:0000256" key="7">
    <source>
        <dbReference type="ARBA" id="ARBA00023160"/>
    </source>
</evidence>
<feature type="domain" description="Beta-ketoacyl-[acyl-carrier-protein] synthase III N-terminal" evidence="16">
    <location>
        <begin position="103"/>
        <end position="178"/>
    </location>
</feature>
<dbReference type="Proteomes" id="UP000031386">
    <property type="component" value="Chromosome"/>
</dbReference>
<dbReference type="InterPro" id="IPR013747">
    <property type="entry name" value="ACP_syn_III_C"/>
</dbReference>
<dbReference type="NCBIfam" id="NF006829">
    <property type="entry name" value="PRK09352.1"/>
    <property type="match status" value="1"/>
</dbReference>
<dbReference type="GO" id="GO:0004315">
    <property type="term" value="F:3-oxoacyl-[acyl-carrier-protein] synthase activity"/>
    <property type="evidence" value="ECO:0007669"/>
    <property type="project" value="InterPro"/>
</dbReference>
<comment type="catalytic activity">
    <reaction evidence="10">
        <text>malonyl-[ACP] + acetyl-CoA + H(+) = 3-oxobutanoyl-[ACP] + CO2 + CoA</text>
        <dbReference type="Rhea" id="RHEA:12080"/>
        <dbReference type="Rhea" id="RHEA-COMP:9623"/>
        <dbReference type="Rhea" id="RHEA-COMP:9625"/>
        <dbReference type="ChEBI" id="CHEBI:15378"/>
        <dbReference type="ChEBI" id="CHEBI:16526"/>
        <dbReference type="ChEBI" id="CHEBI:57287"/>
        <dbReference type="ChEBI" id="CHEBI:57288"/>
        <dbReference type="ChEBI" id="CHEBI:78449"/>
        <dbReference type="ChEBI" id="CHEBI:78450"/>
        <dbReference type="EC" id="2.3.1.180"/>
    </reaction>
    <physiologicalReaction direction="left-to-right" evidence="10">
        <dbReference type="Rhea" id="RHEA:12081"/>
    </physiologicalReaction>
</comment>
<evidence type="ECO:0000256" key="5">
    <source>
        <dbReference type="ARBA" id="ARBA00022832"/>
    </source>
</evidence>
<dbReference type="EC" id="2.3.1.180" evidence="14"/>
<evidence type="ECO:0000256" key="12">
    <source>
        <dbReference type="ARBA" id="ARBA00052467"/>
    </source>
</evidence>
<dbReference type="SUPFAM" id="SSF53901">
    <property type="entry name" value="Thiolase-like"/>
    <property type="match status" value="1"/>
</dbReference>
<evidence type="ECO:0000313" key="17">
    <source>
        <dbReference type="EMBL" id="AIZ37044.1"/>
    </source>
</evidence>
<dbReference type="InterPro" id="IPR004655">
    <property type="entry name" value="FabH"/>
</dbReference>
<comment type="catalytic activity">
    <reaction evidence="13">
        <text>3-methylbutanoyl-CoA + malonyl-[ACP] + H(+) = 5-methyl-3-oxohexanoyl-[ACP] + CO2 + CoA</text>
        <dbReference type="Rhea" id="RHEA:42272"/>
        <dbReference type="Rhea" id="RHEA-COMP:9623"/>
        <dbReference type="Rhea" id="RHEA-COMP:9941"/>
        <dbReference type="ChEBI" id="CHEBI:15378"/>
        <dbReference type="ChEBI" id="CHEBI:16526"/>
        <dbReference type="ChEBI" id="CHEBI:57287"/>
        <dbReference type="ChEBI" id="CHEBI:57345"/>
        <dbReference type="ChEBI" id="CHEBI:78449"/>
        <dbReference type="ChEBI" id="CHEBI:78822"/>
        <dbReference type="EC" id="2.3.1.300"/>
    </reaction>
    <physiologicalReaction direction="left-to-right" evidence="13">
        <dbReference type="Rhea" id="RHEA:42273"/>
    </physiologicalReaction>
</comment>
<evidence type="ECO:0000256" key="4">
    <source>
        <dbReference type="ARBA" id="ARBA00022679"/>
    </source>
</evidence>
<dbReference type="FunFam" id="3.40.47.10:FF:000004">
    <property type="entry name" value="3-oxoacyl-[acyl-carrier-protein] synthase 3"/>
    <property type="match status" value="1"/>
</dbReference>
<evidence type="ECO:0000256" key="1">
    <source>
        <dbReference type="ARBA" id="ARBA00005194"/>
    </source>
</evidence>
<accession>A0A0B4S3C4</accession>
<reference evidence="17 18" key="1">
    <citation type="submission" date="2014-10" db="EMBL/GenBank/DDBJ databases">
        <title>Complete genome sequence of Parvimonas micra KCOM 1535 (= ChDC B708).</title>
        <authorList>
            <person name="Kook J.-K."/>
            <person name="Park S.-N."/>
            <person name="Lim Y.K."/>
            <person name="Roh H."/>
        </authorList>
    </citation>
    <scope>NUCLEOTIDE SEQUENCE [LARGE SCALE GENOMIC DNA]</scope>
    <source>
        <strain evidence="18">KCOM 1535 / ChDC B708</strain>
    </source>
</reference>
<comment type="pathway">
    <text evidence="1 14">Lipid metabolism; fatty acid biosynthesis.</text>
</comment>
<evidence type="ECO:0000256" key="9">
    <source>
        <dbReference type="ARBA" id="ARBA00023315"/>
    </source>
</evidence>
<dbReference type="PANTHER" id="PTHR43091">
    <property type="entry name" value="3-OXOACYL-[ACYL-CARRIER-PROTEIN] SYNTHASE"/>
    <property type="match status" value="1"/>
</dbReference>
<evidence type="ECO:0000256" key="8">
    <source>
        <dbReference type="ARBA" id="ARBA00023268"/>
    </source>
</evidence>
<proteinExistence type="inferred from homology"/>
<dbReference type="Pfam" id="PF08545">
    <property type="entry name" value="ACP_syn_III"/>
    <property type="match status" value="1"/>
</dbReference>
<dbReference type="KEGG" id="pmic:NW74_06745"/>
<comment type="function">
    <text evidence="14">Catalyzes the condensation reaction of fatty acid synthesis by the addition to an acyl acceptor of two carbons from malonyl-ACP. Catalyzes the first condensation reaction which initiates fatty acid synthesis and may therefore play a role in governing the total rate of fatty acid production. Possesses both acetoacetyl-ACP synthase and acetyl transacylase activities. Its substrate specificity determines the biosynthesis of branched-chain and/or straight-chain of fatty acids.</text>
</comment>
<evidence type="ECO:0000256" key="6">
    <source>
        <dbReference type="ARBA" id="ARBA00023098"/>
    </source>
</evidence>
<dbReference type="Pfam" id="PF08541">
    <property type="entry name" value="ACP_syn_III_C"/>
    <property type="match status" value="1"/>
</dbReference>
<keyword evidence="5 14" id="KW-0276">Fatty acid metabolism</keyword>
<comment type="catalytic activity">
    <reaction evidence="12">
        <text>2-methylpropanoyl-CoA + malonyl-[ACP] + H(+) = 4-methyl-3-oxopentanoyl-[ACP] + CO2 + CoA</text>
        <dbReference type="Rhea" id="RHEA:42268"/>
        <dbReference type="Rhea" id="RHEA-COMP:9623"/>
        <dbReference type="Rhea" id="RHEA-COMP:9940"/>
        <dbReference type="ChEBI" id="CHEBI:15378"/>
        <dbReference type="ChEBI" id="CHEBI:16526"/>
        <dbReference type="ChEBI" id="CHEBI:57287"/>
        <dbReference type="ChEBI" id="CHEBI:57338"/>
        <dbReference type="ChEBI" id="CHEBI:78449"/>
        <dbReference type="ChEBI" id="CHEBI:78820"/>
        <dbReference type="EC" id="2.3.1.300"/>
    </reaction>
    <physiologicalReaction direction="left-to-right" evidence="12">
        <dbReference type="Rhea" id="RHEA:42269"/>
    </physiologicalReaction>
</comment>
<dbReference type="GO" id="GO:0005737">
    <property type="term" value="C:cytoplasm"/>
    <property type="evidence" value="ECO:0007669"/>
    <property type="project" value="UniProtKB-SubCell"/>
</dbReference>
<keyword evidence="6 14" id="KW-0443">Lipid metabolism</keyword>
<dbReference type="Gene3D" id="3.40.47.10">
    <property type="match status" value="1"/>
</dbReference>
<comment type="catalytic activity">
    <reaction evidence="11">
        <text>(2S)-2-methylbutanoyl-CoA + malonyl-[ACP] + H(+) = (4S)-4-methyl-3-oxohexanoyl-[ACP] + CO2 + CoA</text>
        <dbReference type="Rhea" id="RHEA:42276"/>
        <dbReference type="Rhea" id="RHEA-COMP:9623"/>
        <dbReference type="Rhea" id="RHEA-COMP:17148"/>
        <dbReference type="ChEBI" id="CHEBI:15378"/>
        <dbReference type="ChEBI" id="CHEBI:16526"/>
        <dbReference type="ChEBI" id="CHEBI:57287"/>
        <dbReference type="ChEBI" id="CHEBI:78449"/>
        <dbReference type="ChEBI" id="CHEBI:88166"/>
        <dbReference type="ChEBI" id="CHEBI:167462"/>
        <dbReference type="EC" id="2.3.1.300"/>
    </reaction>
    <physiologicalReaction direction="left-to-right" evidence="11">
        <dbReference type="Rhea" id="RHEA:42277"/>
    </physiologicalReaction>
</comment>
<protein>
    <recommendedName>
        <fullName evidence="14">Beta-ketoacyl-[acyl-carrier-protein] synthase III</fullName>
        <shortName evidence="14">Beta-ketoacyl-ACP synthase III</shortName>
        <shortName evidence="14">KAS III</shortName>
        <ecNumber evidence="14">2.3.1.180</ecNumber>
    </recommendedName>
    <alternativeName>
        <fullName evidence="14">3-oxoacyl-[acyl-carrier-protein] synthase 3</fullName>
    </alternativeName>
    <alternativeName>
        <fullName evidence="14">3-oxoacyl-[acyl-carrier-protein] synthase III</fullName>
    </alternativeName>
</protein>
<dbReference type="PANTHER" id="PTHR43091:SF1">
    <property type="entry name" value="BETA-KETOACYL-[ACYL-CARRIER-PROTEIN] SYNTHASE III, CHLOROPLASTIC"/>
    <property type="match status" value="1"/>
</dbReference>
<keyword evidence="14" id="KW-0963">Cytoplasm</keyword>
<evidence type="ECO:0000256" key="13">
    <source>
        <dbReference type="ARBA" id="ARBA00052985"/>
    </source>
</evidence>
<dbReference type="InterPro" id="IPR013751">
    <property type="entry name" value="ACP_syn_III_N"/>
</dbReference>
<dbReference type="RefSeq" id="WP_041954610.1">
    <property type="nucleotide sequence ID" value="NZ_CP009761.1"/>
</dbReference>
<dbReference type="STRING" id="33033.NW74_06745"/>
<evidence type="ECO:0000256" key="11">
    <source>
        <dbReference type="ARBA" id="ARBA00052407"/>
    </source>
</evidence>
<evidence type="ECO:0000256" key="10">
    <source>
        <dbReference type="ARBA" id="ARBA00051096"/>
    </source>
</evidence>
<evidence type="ECO:0000256" key="14">
    <source>
        <dbReference type="HAMAP-Rule" id="MF_01815"/>
    </source>
</evidence>
<feature type="region of interest" description="ACP-binding" evidence="14">
    <location>
        <begin position="243"/>
        <end position="247"/>
    </location>
</feature>
<gene>
    <name evidence="14" type="primary">fabH</name>
    <name evidence="17" type="ORF">NW74_06745</name>
</gene>
<evidence type="ECO:0000313" key="18">
    <source>
        <dbReference type="Proteomes" id="UP000031386"/>
    </source>
</evidence>
<dbReference type="GO" id="GO:0033818">
    <property type="term" value="F:beta-ketoacyl-acyl-carrier-protein synthase III activity"/>
    <property type="evidence" value="ECO:0007669"/>
    <property type="project" value="UniProtKB-UniRule"/>
</dbReference>
<dbReference type="EMBL" id="CP009761">
    <property type="protein sequence ID" value="AIZ37044.1"/>
    <property type="molecule type" value="Genomic_DNA"/>
</dbReference>
<comment type="domain">
    <text evidence="14">The last Arg residue of the ACP-binding site is essential for the weak association between ACP/AcpP and FabH.</text>
</comment>
<keyword evidence="7 14" id="KW-0275">Fatty acid biosynthesis</keyword>
<name>A0A0B4S3C4_9FIRM</name>
<feature type="active site" evidence="14">
    <location>
        <position position="242"/>
    </location>
</feature>
<dbReference type="HAMAP" id="MF_01815">
    <property type="entry name" value="FabH"/>
    <property type="match status" value="1"/>
</dbReference>
<evidence type="ECO:0000259" key="15">
    <source>
        <dbReference type="Pfam" id="PF08541"/>
    </source>
</evidence>
<dbReference type="InterPro" id="IPR016039">
    <property type="entry name" value="Thiolase-like"/>
</dbReference>
<dbReference type="AlphaFoldDB" id="A0A0B4S3C4"/>
<organism evidence="17 18">
    <name type="scientific">Parvimonas micra</name>
    <dbReference type="NCBI Taxonomy" id="33033"/>
    <lineage>
        <taxon>Bacteria</taxon>
        <taxon>Bacillati</taxon>
        <taxon>Bacillota</taxon>
        <taxon>Tissierellia</taxon>
        <taxon>Tissierellales</taxon>
        <taxon>Peptoniphilaceae</taxon>
        <taxon>Parvimonas</taxon>
    </lineage>
</organism>
<feature type="domain" description="Beta-ketoacyl-[acyl-carrier-protein] synthase III C-terminal" evidence="15">
    <location>
        <begin position="226"/>
        <end position="315"/>
    </location>
</feature>
<comment type="subunit">
    <text evidence="14">Homodimer.</text>
</comment>
<dbReference type="GO" id="GO:0006633">
    <property type="term" value="P:fatty acid biosynthetic process"/>
    <property type="evidence" value="ECO:0007669"/>
    <property type="project" value="UniProtKB-UniRule"/>
</dbReference>
<keyword evidence="3 14" id="KW-0444">Lipid biosynthesis</keyword>
<dbReference type="OrthoDB" id="9815506at2"/>
<keyword evidence="18" id="KW-1185">Reference proteome</keyword>
<feature type="active site" evidence="14">
    <location>
        <position position="109"/>
    </location>
</feature>
<comment type="similarity">
    <text evidence="2 14">Belongs to the thiolase-like superfamily. FabH family.</text>
</comment>